<dbReference type="AlphaFoldDB" id="A0AAP0IBG3"/>
<evidence type="ECO:0000313" key="3">
    <source>
        <dbReference type="Proteomes" id="UP001419268"/>
    </source>
</evidence>
<feature type="compositionally biased region" description="Basic and acidic residues" evidence="1">
    <location>
        <begin position="57"/>
        <end position="67"/>
    </location>
</feature>
<name>A0AAP0IBG3_9MAGN</name>
<dbReference type="EMBL" id="JBBNAG010000008">
    <property type="protein sequence ID" value="KAK9112065.1"/>
    <property type="molecule type" value="Genomic_DNA"/>
</dbReference>
<reference evidence="2 3" key="1">
    <citation type="submission" date="2024-01" db="EMBL/GenBank/DDBJ databases">
        <title>Genome assemblies of Stephania.</title>
        <authorList>
            <person name="Yang L."/>
        </authorList>
    </citation>
    <scope>NUCLEOTIDE SEQUENCE [LARGE SCALE GENOMIC DNA]</scope>
    <source>
        <strain evidence="2">JXDWG</strain>
        <tissue evidence="2">Leaf</tissue>
    </source>
</reference>
<feature type="region of interest" description="Disordered" evidence="1">
    <location>
        <begin position="57"/>
        <end position="86"/>
    </location>
</feature>
<proteinExistence type="predicted"/>
<organism evidence="2 3">
    <name type="scientific">Stephania cephalantha</name>
    <dbReference type="NCBI Taxonomy" id="152367"/>
    <lineage>
        <taxon>Eukaryota</taxon>
        <taxon>Viridiplantae</taxon>
        <taxon>Streptophyta</taxon>
        <taxon>Embryophyta</taxon>
        <taxon>Tracheophyta</taxon>
        <taxon>Spermatophyta</taxon>
        <taxon>Magnoliopsida</taxon>
        <taxon>Ranunculales</taxon>
        <taxon>Menispermaceae</taxon>
        <taxon>Menispermoideae</taxon>
        <taxon>Cissampelideae</taxon>
        <taxon>Stephania</taxon>
    </lineage>
</organism>
<accession>A0AAP0IBG3</accession>
<gene>
    <name evidence="2" type="ORF">Scep_019584</name>
</gene>
<dbReference type="Proteomes" id="UP001419268">
    <property type="component" value="Unassembled WGS sequence"/>
</dbReference>
<sequence length="102" mass="11314">MGKVAHGSTRSGNFAKSLIKETPGTEEFVPGFKDLRVLTTTRGSNWRGRSRVEKRLREKGKMPKDFYEGTIQSSDTGQEKTSRGSLSLDVDLASELDFDSVD</sequence>
<protein>
    <submittedName>
        <fullName evidence="2">Uncharacterized protein</fullName>
    </submittedName>
</protein>
<keyword evidence="3" id="KW-1185">Reference proteome</keyword>
<comment type="caution">
    <text evidence="2">The sequence shown here is derived from an EMBL/GenBank/DDBJ whole genome shotgun (WGS) entry which is preliminary data.</text>
</comment>
<evidence type="ECO:0000313" key="2">
    <source>
        <dbReference type="EMBL" id="KAK9112065.1"/>
    </source>
</evidence>
<evidence type="ECO:0000256" key="1">
    <source>
        <dbReference type="SAM" id="MobiDB-lite"/>
    </source>
</evidence>